<name>A0ABW5MVJ0_9FLAO</name>
<keyword evidence="2" id="KW-0378">Hydrolase</keyword>
<dbReference type="PRINTS" id="PR00111">
    <property type="entry name" value="ABHYDROLASE"/>
</dbReference>
<dbReference type="Proteomes" id="UP001597526">
    <property type="component" value="Unassembled WGS sequence"/>
</dbReference>
<dbReference type="EMBL" id="JBHULB010000011">
    <property type="protein sequence ID" value="MFD2587200.1"/>
    <property type="molecule type" value="Genomic_DNA"/>
</dbReference>
<dbReference type="SUPFAM" id="SSF53474">
    <property type="entry name" value="alpha/beta-Hydrolases"/>
    <property type="match status" value="1"/>
</dbReference>
<dbReference type="Pfam" id="PF00561">
    <property type="entry name" value="Abhydrolase_1"/>
    <property type="match status" value="1"/>
</dbReference>
<dbReference type="Gene3D" id="3.40.50.1820">
    <property type="entry name" value="alpha/beta hydrolase"/>
    <property type="match status" value="1"/>
</dbReference>
<comment type="caution">
    <text evidence="2">The sequence shown here is derived from an EMBL/GenBank/DDBJ whole genome shotgun (WGS) entry which is preliminary data.</text>
</comment>
<dbReference type="InterPro" id="IPR050266">
    <property type="entry name" value="AB_hydrolase_sf"/>
</dbReference>
<dbReference type="RefSeq" id="WP_377766759.1">
    <property type="nucleotide sequence ID" value="NZ_JBHULB010000011.1"/>
</dbReference>
<gene>
    <name evidence="2" type="ORF">ACFSQJ_09680</name>
</gene>
<dbReference type="InterPro" id="IPR000073">
    <property type="entry name" value="AB_hydrolase_1"/>
</dbReference>
<organism evidence="2 3">
    <name type="scientific">Croceitalea marina</name>
    <dbReference type="NCBI Taxonomy" id="1775166"/>
    <lineage>
        <taxon>Bacteria</taxon>
        <taxon>Pseudomonadati</taxon>
        <taxon>Bacteroidota</taxon>
        <taxon>Flavobacteriia</taxon>
        <taxon>Flavobacteriales</taxon>
        <taxon>Flavobacteriaceae</taxon>
        <taxon>Croceitalea</taxon>
    </lineage>
</organism>
<evidence type="ECO:0000313" key="2">
    <source>
        <dbReference type="EMBL" id="MFD2587200.1"/>
    </source>
</evidence>
<proteinExistence type="predicted"/>
<feature type="domain" description="AB hydrolase-1" evidence="1">
    <location>
        <begin position="63"/>
        <end position="188"/>
    </location>
</feature>
<reference evidence="3" key="1">
    <citation type="journal article" date="2019" name="Int. J. Syst. Evol. Microbiol.">
        <title>The Global Catalogue of Microorganisms (GCM) 10K type strain sequencing project: providing services to taxonomists for standard genome sequencing and annotation.</title>
        <authorList>
            <consortium name="The Broad Institute Genomics Platform"/>
            <consortium name="The Broad Institute Genome Sequencing Center for Infectious Disease"/>
            <person name="Wu L."/>
            <person name="Ma J."/>
        </authorList>
    </citation>
    <scope>NUCLEOTIDE SEQUENCE [LARGE SCALE GENOMIC DNA]</scope>
    <source>
        <strain evidence="3">KCTC 52368</strain>
    </source>
</reference>
<dbReference type="PANTHER" id="PTHR43798">
    <property type="entry name" value="MONOACYLGLYCEROL LIPASE"/>
    <property type="match status" value="1"/>
</dbReference>
<evidence type="ECO:0000259" key="1">
    <source>
        <dbReference type="Pfam" id="PF00561"/>
    </source>
</evidence>
<protein>
    <submittedName>
        <fullName evidence="2">Alpha/beta fold hydrolase</fullName>
    </submittedName>
</protein>
<sequence length="338" mass="37573">MLKKISKKIFKYIGILIGLVVLAGLAFRAFGPELHKPMGKLVNVNGIDLHIHPTGIENDKPTVIIEGGASSSTEYYHWLSEGLKDSLRVVRYDRAGNGYSEQSDVTRSAETIARELHQLLEKAGESPPYILAGHSMGGPYIRVFAELYPDEVEALVFIDATHPEQVERLNAAKKSSFWFKTTLFLLGTASFLADLGIVGLFESFSGSLLAGDGLPDEINARTRDFLLNGKRTRAYKNEIESYHSALERAGKTDDFGTLPIRVFTAIAIDKEAYRKNGIDPYKFLNETIAAQKEFAQLSTNGKQFLVDGNHQTIFTKKENADIITKEIIRLIAEMQSDN</sequence>
<keyword evidence="3" id="KW-1185">Reference proteome</keyword>
<accession>A0ABW5MVJ0</accession>
<dbReference type="InterPro" id="IPR029058">
    <property type="entry name" value="AB_hydrolase_fold"/>
</dbReference>
<evidence type="ECO:0000313" key="3">
    <source>
        <dbReference type="Proteomes" id="UP001597526"/>
    </source>
</evidence>
<dbReference type="PANTHER" id="PTHR43798:SF33">
    <property type="entry name" value="HYDROLASE, PUTATIVE (AFU_ORTHOLOGUE AFUA_2G14860)-RELATED"/>
    <property type="match status" value="1"/>
</dbReference>
<dbReference type="GO" id="GO:0016787">
    <property type="term" value="F:hydrolase activity"/>
    <property type="evidence" value="ECO:0007669"/>
    <property type="project" value="UniProtKB-KW"/>
</dbReference>